<dbReference type="RefSeq" id="XP_040700729.1">
    <property type="nucleotide sequence ID" value="XM_040847389.1"/>
</dbReference>
<dbReference type="AlphaFoldDB" id="A0A1L9TCB5"/>
<protein>
    <submittedName>
        <fullName evidence="1">Uncharacterized protein</fullName>
    </submittedName>
</protein>
<organism evidence="1 2">
    <name type="scientific">Aspergillus sydowii CBS 593.65</name>
    <dbReference type="NCBI Taxonomy" id="1036612"/>
    <lineage>
        <taxon>Eukaryota</taxon>
        <taxon>Fungi</taxon>
        <taxon>Dikarya</taxon>
        <taxon>Ascomycota</taxon>
        <taxon>Pezizomycotina</taxon>
        <taxon>Eurotiomycetes</taxon>
        <taxon>Eurotiomycetidae</taxon>
        <taxon>Eurotiales</taxon>
        <taxon>Aspergillaceae</taxon>
        <taxon>Aspergillus</taxon>
        <taxon>Aspergillus subgen. Nidulantes</taxon>
    </lineage>
</organism>
<reference evidence="2" key="1">
    <citation type="journal article" date="2017" name="Genome Biol.">
        <title>Comparative genomics reveals high biological diversity and specific adaptations in the industrially and medically important fungal genus Aspergillus.</title>
        <authorList>
            <person name="de Vries R.P."/>
            <person name="Riley R."/>
            <person name="Wiebenga A."/>
            <person name="Aguilar-Osorio G."/>
            <person name="Amillis S."/>
            <person name="Uchima C.A."/>
            <person name="Anderluh G."/>
            <person name="Asadollahi M."/>
            <person name="Askin M."/>
            <person name="Barry K."/>
            <person name="Battaglia E."/>
            <person name="Bayram O."/>
            <person name="Benocci T."/>
            <person name="Braus-Stromeyer S.A."/>
            <person name="Caldana C."/>
            <person name="Canovas D."/>
            <person name="Cerqueira G.C."/>
            <person name="Chen F."/>
            <person name="Chen W."/>
            <person name="Choi C."/>
            <person name="Clum A."/>
            <person name="Dos Santos R.A."/>
            <person name="Damasio A.R."/>
            <person name="Diallinas G."/>
            <person name="Emri T."/>
            <person name="Fekete E."/>
            <person name="Flipphi M."/>
            <person name="Freyberg S."/>
            <person name="Gallo A."/>
            <person name="Gournas C."/>
            <person name="Habgood R."/>
            <person name="Hainaut M."/>
            <person name="Harispe M.L."/>
            <person name="Henrissat B."/>
            <person name="Hilden K.S."/>
            <person name="Hope R."/>
            <person name="Hossain A."/>
            <person name="Karabika E."/>
            <person name="Karaffa L."/>
            <person name="Karanyi Z."/>
            <person name="Krasevec N."/>
            <person name="Kuo A."/>
            <person name="Kusch H."/>
            <person name="LaButti K."/>
            <person name="Lagendijk E.L."/>
            <person name="Lapidus A."/>
            <person name="Levasseur A."/>
            <person name="Lindquist E."/>
            <person name="Lipzen A."/>
            <person name="Logrieco A.F."/>
            <person name="MacCabe A."/>
            <person name="Maekelae M.R."/>
            <person name="Malavazi I."/>
            <person name="Melin P."/>
            <person name="Meyer V."/>
            <person name="Mielnichuk N."/>
            <person name="Miskei M."/>
            <person name="Molnar A.P."/>
            <person name="Mule G."/>
            <person name="Ngan C.Y."/>
            <person name="Orejas M."/>
            <person name="Orosz E."/>
            <person name="Ouedraogo J.P."/>
            <person name="Overkamp K.M."/>
            <person name="Park H.-S."/>
            <person name="Perrone G."/>
            <person name="Piumi F."/>
            <person name="Punt P.J."/>
            <person name="Ram A.F."/>
            <person name="Ramon A."/>
            <person name="Rauscher S."/>
            <person name="Record E."/>
            <person name="Riano-Pachon D.M."/>
            <person name="Robert V."/>
            <person name="Roehrig J."/>
            <person name="Ruller R."/>
            <person name="Salamov A."/>
            <person name="Salih N.S."/>
            <person name="Samson R.A."/>
            <person name="Sandor E."/>
            <person name="Sanguinetti M."/>
            <person name="Schuetze T."/>
            <person name="Sepcic K."/>
            <person name="Shelest E."/>
            <person name="Sherlock G."/>
            <person name="Sophianopoulou V."/>
            <person name="Squina F.M."/>
            <person name="Sun H."/>
            <person name="Susca A."/>
            <person name="Todd R.B."/>
            <person name="Tsang A."/>
            <person name="Unkles S.E."/>
            <person name="van de Wiele N."/>
            <person name="van Rossen-Uffink D."/>
            <person name="Oliveira J.V."/>
            <person name="Vesth T.C."/>
            <person name="Visser J."/>
            <person name="Yu J.-H."/>
            <person name="Zhou M."/>
            <person name="Andersen M.R."/>
            <person name="Archer D.B."/>
            <person name="Baker S.E."/>
            <person name="Benoit I."/>
            <person name="Brakhage A.A."/>
            <person name="Braus G.H."/>
            <person name="Fischer R."/>
            <person name="Frisvad J.C."/>
            <person name="Goldman G.H."/>
            <person name="Houbraken J."/>
            <person name="Oakley B."/>
            <person name="Pocsi I."/>
            <person name="Scazzocchio C."/>
            <person name="Seiboth B."/>
            <person name="vanKuyk P.A."/>
            <person name="Wortman J."/>
            <person name="Dyer P.S."/>
            <person name="Grigoriev I.V."/>
        </authorList>
    </citation>
    <scope>NUCLEOTIDE SEQUENCE [LARGE SCALE GENOMIC DNA]</scope>
    <source>
        <strain evidence="2">CBS 593.65</strain>
    </source>
</reference>
<dbReference type="GeneID" id="63763462"/>
<dbReference type="EMBL" id="KV878589">
    <property type="protein sequence ID" value="OJJ56923.1"/>
    <property type="molecule type" value="Genomic_DNA"/>
</dbReference>
<gene>
    <name evidence="1" type="ORF">ASPSYDRAFT_47197</name>
</gene>
<accession>A0A1L9TCB5</accession>
<dbReference type="VEuPathDB" id="FungiDB:ASPSYDRAFT_47197"/>
<evidence type="ECO:0000313" key="1">
    <source>
        <dbReference type="EMBL" id="OJJ56923.1"/>
    </source>
</evidence>
<name>A0A1L9TCB5_9EURO</name>
<evidence type="ECO:0000313" key="2">
    <source>
        <dbReference type="Proteomes" id="UP000184356"/>
    </source>
</evidence>
<dbReference type="Proteomes" id="UP000184356">
    <property type="component" value="Unassembled WGS sequence"/>
</dbReference>
<proteinExistence type="predicted"/>
<sequence>MSVLACVAFSRRQYVATYYLAGSPSAYTAVFTIAAINGVWMALDCEADALA</sequence>
<keyword evidence="2" id="KW-1185">Reference proteome</keyword>